<dbReference type="Pfam" id="PF03626">
    <property type="entry name" value="COX4_pro"/>
    <property type="match status" value="1"/>
</dbReference>
<protein>
    <recommendedName>
        <fullName evidence="9">Cytochrome C oxidase subunit IV</fullName>
    </recommendedName>
</protein>
<evidence type="ECO:0000256" key="4">
    <source>
        <dbReference type="ARBA" id="ARBA00022989"/>
    </source>
</evidence>
<dbReference type="EMBL" id="PGTN01000066">
    <property type="protein sequence ID" value="PJF47131.1"/>
    <property type="molecule type" value="Genomic_DNA"/>
</dbReference>
<sequence length="97" mass="10706">MANAPAPHDHAGAHRRHTNPVLVFGILTIATILEVVVTLFHLPQNVIVPILLAIAFVKAGLVAAYYMHLRYEKWIYTAIFITPALFAVFLIFTLAVG</sequence>
<feature type="transmembrane region" description="Helical" evidence="6">
    <location>
        <begin position="21"/>
        <end position="40"/>
    </location>
</feature>
<reference evidence="7 8" key="1">
    <citation type="submission" date="2017-11" db="EMBL/GenBank/DDBJ databases">
        <title>Evolution of Phototrophy in the Chloroflexi Phylum Driven by Horizontal Gene Transfer.</title>
        <authorList>
            <person name="Ward L.M."/>
            <person name="Hemp J."/>
            <person name="Shih P.M."/>
            <person name="Mcglynn S.E."/>
            <person name="Fischer W."/>
        </authorList>
    </citation>
    <scope>NUCLEOTIDE SEQUENCE [LARGE SCALE GENOMIC DNA]</scope>
    <source>
        <strain evidence="7">JP3_7</strain>
    </source>
</reference>
<feature type="transmembrane region" description="Helical" evidence="6">
    <location>
        <begin position="74"/>
        <end position="96"/>
    </location>
</feature>
<gene>
    <name evidence="7" type="ORF">CUN48_10285</name>
</gene>
<evidence type="ECO:0000256" key="3">
    <source>
        <dbReference type="ARBA" id="ARBA00022692"/>
    </source>
</evidence>
<keyword evidence="3 6" id="KW-0812">Transmembrane</keyword>
<name>A0A2M8QBF2_9CHLR</name>
<proteinExistence type="predicted"/>
<dbReference type="GO" id="GO:0005886">
    <property type="term" value="C:plasma membrane"/>
    <property type="evidence" value="ECO:0007669"/>
    <property type="project" value="UniProtKB-SubCell"/>
</dbReference>
<evidence type="ECO:0000256" key="6">
    <source>
        <dbReference type="SAM" id="Phobius"/>
    </source>
</evidence>
<keyword evidence="2" id="KW-1003">Cell membrane</keyword>
<evidence type="ECO:0008006" key="9">
    <source>
        <dbReference type="Google" id="ProtNLM"/>
    </source>
</evidence>
<evidence type="ECO:0000256" key="2">
    <source>
        <dbReference type="ARBA" id="ARBA00022475"/>
    </source>
</evidence>
<comment type="subcellular location">
    <subcellularLocation>
        <location evidence="1">Cell membrane</location>
        <topology evidence="1">Multi-pass membrane protein</topology>
    </subcellularLocation>
</comment>
<organism evidence="7 8">
    <name type="scientific">Candidatus Thermofonsia Clade 3 bacterium</name>
    <dbReference type="NCBI Taxonomy" id="2364212"/>
    <lineage>
        <taxon>Bacteria</taxon>
        <taxon>Bacillati</taxon>
        <taxon>Chloroflexota</taxon>
        <taxon>Candidatus Thermofontia</taxon>
        <taxon>Candidatus Thermofonsia Clade 3</taxon>
    </lineage>
</organism>
<feature type="transmembrane region" description="Helical" evidence="6">
    <location>
        <begin position="46"/>
        <end position="67"/>
    </location>
</feature>
<keyword evidence="4 6" id="KW-1133">Transmembrane helix</keyword>
<accession>A0A2M8QBF2</accession>
<keyword evidence="5 6" id="KW-0472">Membrane</keyword>
<dbReference type="AlphaFoldDB" id="A0A2M8QBF2"/>
<evidence type="ECO:0000313" key="7">
    <source>
        <dbReference type="EMBL" id="PJF47131.1"/>
    </source>
</evidence>
<comment type="caution">
    <text evidence="7">The sequence shown here is derived from an EMBL/GenBank/DDBJ whole genome shotgun (WGS) entry which is preliminary data.</text>
</comment>
<dbReference type="InterPro" id="IPR005171">
    <property type="entry name" value="Cyt_c_oxidase_su4_prok"/>
</dbReference>
<evidence type="ECO:0000313" key="8">
    <source>
        <dbReference type="Proteomes" id="UP000230790"/>
    </source>
</evidence>
<evidence type="ECO:0000256" key="1">
    <source>
        <dbReference type="ARBA" id="ARBA00004651"/>
    </source>
</evidence>
<dbReference type="Proteomes" id="UP000230790">
    <property type="component" value="Unassembled WGS sequence"/>
</dbReference>
<evidence type="ECO:0000256" key="5">
    <source>
        <dbReference type="ARBA" id="ARBA00023136"/>
    </source>
</evidence>